<comment type="caution">
    <text evidence="1">The sequence shown here is derived from an EMBL/GenBank/DDBJ whole genome shotgun (WGS) entry which is preliminary data.</text>
</comment>
<organism evidence="1 2">
    <name type="scientific">Orbilia ellipsospora</name>
    <dbReference type="NCBI Taxonomy" id="2528407"/>
    <lineage>
        <taxon>Eukaryota</taxon>
        <taxon>Fungi</taxon>
        <taxon>Dikarya</taxon>
        <taxon>Ascomycota</taxon>
        <taxon>Pezizomycotina</taxon>
        <taxon>Orbiliomycetes</taxon>
        <taxon>Orbiliales</taxon>
        <taxon>Orbiliaceae</taxon>
        <taxon>Orbilia</taxon>
    </lineage>
</organism>
<gene>
    <name evidence="1" type="ORF">TWF694_002892</name>
</gene>
<evidence type="ECO:0000313" key="2">
    <source>
        <dbReference type="Proteomes" id="UP001365542"/>
    </source>
</evidence>
<dbReference type="EMBL" id="JAVHJO010000012">
    <property type="protein sequence ID" value="KAK6531716.1"/>
    <property type="molecule type" value="Genomic_DNA"/>
</dbReference>
<keyword evidence="2" id="KW-1185">Reference proteome</keyword>
<accession>A0AAV9X149</accession>
<protein>
    <submittedName>
        <fullName evidence="1">Uncharacterized protein</fullName>
    </submittedName>
</protein>
<reference evidence="1 2" key="1">
    <citation type="submission" date="2019-10" db="EMBL/GenBank/DDBJ databases">
        <authorList>
            <person name="Palmer J.M."/>
        </authorList>
    </citation>
    <scope>NUCLEOTIDE SEQUENCE [LARGE SCALE GENOMIC DNA]</scope>
    <source>
        <strain evidence="1 2">TWF694</strain>
    </source>
</reference>
<sequence length="176" mass="19286">MEIAQDTNPNTGCFLDGQKNFEVTRLTAETSNFHFQTFKATDRSDDRKLIDRYELYDIGLAEDGYQSSGGSYTLSLVIYTPNPHQWSSNVHHTSPLRSLSISPLAAIPSPSENSNLSTGAAQEEYCAESNMAVKDGSTRIAFLCHSLSNRLAMFGNQTNLHAKMQISTADGATISI</sequence>
<dbReference type="AlphaFoldDB" id="A0AAV9X149"/>
<dbReference type="Proteomes" id="UP001365542">
    <property type="component" value="Unassembled WGS sequence"/>
</dbReference>
<proteinExistence type="predicted"/>
<evidence type="ECO:0000313" key="1">
    <source>
        <dbReference type="EMBL" id="KAK6531716.1"/>
    </source>
</evidence>
<name>A0AAV9X149_9PEZI</name>